<accession>A0A553WI67</accession>
<feature type="signal peptide" evidence="1">
    <location>
        <begin position="1"/>
        <end position="24"/>
    </location>
</feature>
<dbReference type="EMBL" id="VKKU01000001">
    <property type="protein sequence ID" value="TSB04381.1"/>
    <property type="molecule type" value="Genomic_DNA"/>
</dbReference>
<proteinExistence type="predicted"/>
<dbReference type="Proteomes" id="UP000320160">
    <property type="component" value="Unassembled WGS sequence"/>
</dbReference>
<evidence type="ECO:0008006" key="4">
    <source>
        <dbReference type="Google" id="ProtNLM"/>
    </source>
</evidence>
<sequence length="175" mass="18488">MNYRRLHASLLLLALAACDNGALAPTTSDAPSGEALDDQAVAVGIMPDPDDVEFAGRFETRSELGTDKFCAVSNGTQQFNIGFLAVYGPESKCEGTGTATIKGQTVRVVLTGQGSCSFDARYDGIELRFPGTVESGCSTYCSANANLSGTHYFMVQPGDEAARQTLGRDIERLCG</sequence>
<dbReference type="PROSITE" id="PS51257">
    <property type="entry name" value="PROKAR_LIPOPROTEIN"/>
    <property type="match status" value="1"/>
</dbReference>
<name>A0A553WI67_9SPHN</name>
<dbReference type="OrthoDB" id="7448000at2"/>
<dbReference type="AlphaFoldDB" id="A0A553WI67"/>
<evidence type="ECO:0000256" key="1">
    <source>
        <dbReference type="SAM" id="SignalP"/>
    </source>
</evidence>
<dbReference type="RefSeq" id="WP_143775269.1">
    <property type="nucleotide sequence ID" value="NZ_VKKU01000001.1"/>
</dbReference>
<organism evidence="2 3">
    <name type="scientific">Sphingorhabdus contaminans</name>
    <dbReference type="NCBI Taxonomy" id="1343899"/>
    <lineage>
        <taxon>Bacteria</taxon>
        <taxon>Pseudomonadati</taxon>
        <taxon>Pseudomonadota</taxon>
        <taxon>Alphaproteobacteria</taxon>
        <taxon>Sphingomonadales</taxon>
        <taxon>Sphingomonadaceae</taxon>
        <taxon>Sphingorhabdus</taxon>
    </lineage>
</organism>
<evidence type="ECO:0000313" key="3">
    <source>
        <dbReference type="Proteomes" id="UP000320160"/>
    </source>
</evidence>
<keyword evidence="3" id="KW-1185">Reference proteome</keyword>
<evidence type="ECO:0000313" key="2">
    <source>
        <dbReference type="EMBL" id="TSB04381.1"/>
    </source>
</evidence>
<gene>
    <name evidence="2" type="ORF">FOM92_02845</name>
</gene>
<reference evidence="2 3" key="1">
    <citation type="submission" date="2019-07" db="EMBL/GenBank/DDBJ databases">
        <authorList>
            <person name="Park M."/>
        </authorList>
    </citation>
    <scope>NUCLEOTIDE SEQUENCE [LARGE SCALE GENOMIC DNA]</scope>
    <source>
        <strain evidence="2 3">KCTC32445</strain>
    </source>
</reference>
<feature type="chain" id="PRO_5022218808" description="Lipoprotein" evidence="1">
    <location>
        <begin position="25"/>
        <end position="175"/>
    </location>
</feature>
<keyword evidence="1" id="KW-0732">Signal</keyword>
<comment type="caution">
    <text evidence="2">The sequence shown here is derived from an EMBL/GenBank/DDBJ whole genome shotgun (WGS) entry which is preliminary data.</text>
</comment>
<protein>
    <recommendedName>
        <fullName evidence="4">Lipoprotein</fullName>
    </recommendedName>
</protein>